<feature type="transmembrane region" description="Helical" evidence="1">
    <location>
        <begin position="29"/>
        <end position="50"/>
    </location>
</feature>
<proteinExistence type="predicted"/>
<reference evidence="2 3" key="1">
    <citation type="submission" date="2023-06" db="EMBL/GenBank/DDBJ databases">
        <title>Pelomonas sp. APW6 16S ribosomal RNA gene genome sequencing and assembly.</title>
        <authorList>
            <person name="Woo H."/>
        </authorList>
    </citation>
    <scope>NUCLEOTIDE SEQUENCE [LARGE SCALE GENOMIC DNA]</scope>
    <source>
        <strain evidence="2 3">APW6</strain>
    </source>
</reference>
<accession>A0ABT7LJR5</accession>
<feature type="transmembrane region" description="Helical" evidence="1">
    <location>
        <begin position="216"/>
        <end position="238"/>
    </location>
</feature>
<keyword evidence="1" id="KW-0472">Membrane</keyword>
<feature type="transmembrane region" description="Helical" evidence="1">
    <location>
        <begin position="244"/>
        <end position="268"/>
    </location>
</feature>
<keyword evidence="3" id="KW-1185">Reference proteome</keyword>
<protein>
    <submittedName>
        <fullName evidence="2">BPSS1780 family membrane protein</fullName>
    </submittedName>
</protein>
<keyword evidence="1" id="KW-1133">Transmembrane helix</keyword>
<dbReference type="EMBL" id="JASVDS010000003">
    <property type="protein sequence ID" value="MDL5033098.1"/>
    <property type="molecule type" value="Genomic_DNA"/>
</dbReference>
<organism evidence="2 3">
    <name type="scientific">Roseateles subflavus</name>
    <dbReference type="NCBI Taxonomy" id="3053353"/>
    <lineage>
        <taxon>Bacteria</taxon>
        <taxon>Pseudomonadati</taxon>
        <taxon>Pseudomonadota</taxon>
        <taxon>Betaproteobacteria</taxon>
        <taxon>Burkholderiales</taxon>
        <taxon>Sphaerotilaceae</taxon>
        <taxon>Roseateles</taxon>
    </lineage>
</organism>
<dbReference type="InterPro" id="IPR047798">
    <property type="entry name" value="BPSS1780-like"/>
</dbReference>
<dbReference type="RefSeq" id="WP_285983151.1">
    <property type="nucleotide sequence ID" value="NZ_JASVDS010000003.1"/>
</dbReference>
<gene>
    <name evidence="2" type="ORF">QRD43_14380</name>
</gene>
<name>A0ABT7LJR5_9BURK</name>
<evidence type="ECO:0000313" key="3">
    <source>
        <dbReference type="Proteomes" id="UP001238603"/>
    </source>
</evidence>
<evidence type="ECO:0000313" key="2">
    <source>
        <dbReference type="EMBL" id="MDL5033098.1"/>
    </source>
</evidence>
<dbReference type="Proteomes" id="UP001238603">
    <property type="component" value="Unassembled WGS sequence"/>
</dbReference>
<feature type="transmembrane region" description="Helical" evidence="1">
    <location>
        <begin position="102"/>
        <end position="119"/>
    </location>
</feature>
<comment type="caution">
    <text evidence="2">The sequence shown here is derived from an EMBL/GenBank/DDBJ whole genome shotgun (WGS) entry which is preliminary data.</text>
</comment>
<keyword evidence="1" id="KW-0812">Transmembrane</keyword>
<sequence>MALTLHLQNVPAANGLLWVRHGFKIVQRAPLGMVGLFSALMLLNLLTLALPAPLRFLLLAMMPLFSLGFMLATHLVLQGKRPVPSVFIAPLQLTPERRNTQLVLGFSFALLTVGGLLLADQLDGGAFGTALDKFMEAMAQAGQPGQDGKPPADMPSADPVLFSGFLLRLGWIALISTPYWHAPALVHWGGQGVLQALFSSTLGVWRNRGAFSVYMLGWLGVQLAASLGGGMLSAAFALTGLSALLPLLGIIAMYALGSAFYASLYFTFVDCFMFGAPKDVLDSKT</sequence>
<evidence type="ECO:0000256" key="1">
    <source>
        <dbReference type="SAM" id="Phobius"/>
    </source>
</evidence>
<feature type="transmembrane region" description="Helical" evidence="1">
    <location>
        <begin position="56"/>
        <end position="77"/>
    </location>
</feature>
<dbReference type="NCBIfam" id="NF041043">
    <property type="entry name" value="BPSS1780_fam"/>
    <property type="match status" value="1"/>
</dbReference>
<feature type="transmembrane region" description="Helical" evidence="1">
    <location>
        <begin position="160"/>
        <end position="180"/>
    </location>
</feature>